<feature type="domain" description="Glutaredoxin" evidence="2">
    <location>
        <begin position="310"/>
        <end position="376"/>
    </location>
</feature>
<dbReference type="AlphaFoldDB" id="A0A9Q1JY95"/>
<protein>
    <recommendedName>
        <fullName evidence="2">Glutaredoxin domain-containing protein</fullName>
    </recommendedName>
</protein>
<dbReference type="PANTHER" id="PTHR45669:SF18">
    <property type="entry name" value="GLUTAREDOXIN FAMILY PROTEIN"/>
    <property type="match status" value="1"/>
</dbReference>
<dbReference type="PROSITE" id="PS51354">
    <property type="entry name" value="GLUTAREDOXIN_2"/>
    <property type="match status" value="1"/>
</dbReference>
<dbReference type="EMBL" id="JAKOGI010000557">
    <property type="protein sequence ID" value="KAJ8433149.1"/>
    <property type="molecule type" value="Genomic_DNA"/>
</dbReference>
<gene>
    <name evidence="3" type="ORF">Cgig2_007113</name>
</gene>
<dbReference type="InterPro" id="IPR002109">
    <property type="entry name" value="Glutaredoxin"/>
</dbReference>
<keyword evidence="4" id="KW-1185">Reference proteome</keyword>
<evidence type="ECO:0000256" key="1">
    <source>
        <dbReference type="SAM" id="MobiDB-lite"/>
    </source>
</evidence>
<feature type="region of interest" description="Disordered" evidence="1">
    <location>
        <begin position="27"/>
        <end position="56"/>
    </location>
</feature>
<dbReference type="Gene3D" id="3.40.30.10">
    <property type="entry name" value="Glutaredoxin"/>
    <property type="match status" value="1"/>
</dbReference>
<dbReference type="Proteomes" id="UP001153076">
    <property type="component" value="Unassembled WGS sequence"/>
</dbReference>
<dbReference type="Pfam" id="PF00462">
    <property type="entry name" value="Glutaredoxin"/>
    <property type="match status" value="1"/>
</dbReference>
<dbReference type="OrthoDB" id="423313at2759"/>
<evidence type="ECO:0000313" key="4">
    <source>
        <dbReference type="Proteomes" id="UP001153076"/>
    </source>
</evidence>
<evidence type="ECO:0000259" key="2">
    <source>
        <dbReference type="Pfam" id="PF00462"/>
    </source>
</evidence>
<dbReference type="SUPFAM" id="SSF52833">
    <property type="entry name" value="Thioredoxin-like"/>
    <property type="match status" value="1"/>
</dbReference>
<dbReference type="InterPro" id="IPR036249">
    <property type="entry name" value="Thioredoxin-like_sf"/>
</dbReference>
<dbReference type="Pfam" id="PF23733">
    <property type="entry name" value="GRXCR1-2_C"/>
    <property type="match status" value="1"/>
</dbReference>
<name>A0A9Q1JY95_9CARY</name>
<accession>A0A9Q1JY95</accession>
<organism evidence="3 4">
    <name type="scientific">Carnegiea gigantea</name>
    <dbReference type="NCBI Taxonomy" id="171969"/>
    <lineage>
        <taxon>Eukaryota</taxon>
        <taxon>Viridiplantae</taxon>
        <taxon>Streptophyta</taxon>
        <taxon>Embryophyta</taxon>
        <taxon>Tracheophyta</taxon>
        <taxon>Spermatophyta</taxon>
        <taxon>Magnoliopsida</taxon>
        <taxon>eudicotyledons</taxon>
        <taxon>Gunneridae</taxon>
        <taxon>Pentapetalae</taxon>
        <taxon>Caryophyllales</taxon>
        <taxon>Cactineae</taxon>
        <taxon>Cactaceae</taxon>
        <taxon>Cactoideae</taxon>
        <taxon>Echinocereeae</taxon>
        <taxon>Carnegiea</taxon>
    </lineage>
</organism>
<comment type="caution">
    <text evidence="3">The sequence shown here is derived from an EMBL/GenBank/DDBJ whole genome shotgun (WGS) entry which is preliminary data.</text>
</comment>
<reference evidence="3" key="1">
    <citation type="submission" date="2022-04" db="EMBL/GenBank/DDBJ databases">
        <title>Carnegiea gigantea Genome sequencing and assembly v2.</title>
        <authorList>
            <person name="Copetti D."/>
            <person name="Sanderson M.J."/>
            <person name="Burquez A."/>
            <person name="Wojciechowski M.F."/>
        </authorList>
    </citation>
    <scope>NUCLEOTIDE SEQUENCE</scope>
    <source>
        <strain evidence="3">SGP5-SGP5p</strain>
        <tissue evidence="3">Aerial part</tissue>
    </source>
</reference>
<evidence type="ECO:0000313" key="3">
    <source>
        <dbReference type="EMBL" id="KAJ8433149.1"/>
    </source>
</evidence>
<dbReference type="PANTHER" id="PTHR45669">
    <property type="entry name" value="GLUTAREDOXIN DOMAIN-CONTAINING CYSTEINE-RICH PROTEIN CG12206-RELATED"/>
    <property type="match status" value="1"/>
</dbReference>
<feature type="compositionally biased region" description="Low complexity" evidence="1">
    <location>
        <begin position="27"/>
        <end position="45"/>
    </location>
</feature>
<sequence length="497" mass="54200">MGCSASRFDAILAKAIEDPTSISSNKFLSPSSSSFSSGVSSSSPSRIPKTRSLSAPVVHHPALRKGDSQHLVCLTSSTYGSLIVVDKSPTPAAGDGDIEGFSGHSSPDSVINTWELMEGLEGEEEFNPDVGKDFKVNLLNSCDFNHFIDAQKKPISRLGLNLTESDESLKVNGLNSCDFNDAYGKPSSQSGLNLTDSEKKLSDSYVFVDMPGEILEEGGLKSVPNSKPLWKHLSEESLLSKMDPNVASSYQRALSAKKLGSDEGQRTTKSMGSGHFAAVNNTVTSTPLITKSSSFIDNACKLRGPEDKIVLYFTSVRGIRKTYEDCCSVRMILKGFRVVVDEKDISMDLNYRKELQNALGGKAVSLPQLFVGGKHVGGADEVKQLHETGELERLLDGYPVLDHGFACNTCGESRFMPCLSCNGSRKVFLEDEGLMRRCSVCNENGLIRCPACSLTFIASTTNRESIWMTSFSKLLDFCYPKSIWKGQQLSFYRRAKA</sequence>
<proteinExistence type="predicted"/>
<dbReference type="CDD" id="cd03031">
    <property type="entry name" value="GRX_GRX_like"/>
    <property type="match status" value="1"/>
</dbReference>